<accession>A0ABY6Q5I4</accession>
<dbReference type="Gene3D" id="3.40.630.30">
    <property type="match status" value="1"/>
</dbReference>
<dbReference type="Pfam" id="PF13302">
    <property type="entry name" value="Acetyltransf_3"/>
    <property type="match status" value="1"/>
</dbReference>
<reference evidence="2 3" key="1">
    <citation type="submission" date="2019-02" db="EMBL/GenBank/DDBJ databases">
        <title>Halieaceae_genomes.</title>
        <authorList>
            <person name="Li S.-H."/>
        </authorList>
    </citation>
    <scope>NUCLEOTIDE SEQUENCE [LARGE SCALE GENOMIC DNA]</scope>
    <source>
        <strain evidence="2 3">JH123</strain>
    </source>
</reference>
<evidence type="ECO:0000313" key="3">
    <source>
        <dbReference type="Proteomes" id="UP001317963"/>
    </source>
</evidence>
<name>A0ABY6Q5I4_9GAMM</name>
<dbReference type="RefSeq" id="WP_279242489.1">
    <property type="nucleotide sequence ID" value="NZ_CP036501.1"/>
</dbReference>
<dbReference type="PANTHER" id="PTHR43610">
    <property type="entry name" value="BLL6696 PROTEIN"/>
    <property type="match status" value="1"/>
</dbReference>
<gene>
    <name evidence="2" type="ORF">E0F26_02605</name>
</gene>
<proteinExistence type="predicted"/>
<dbReference type="InterPro" id="IPR000182">
    <property type="entry name" value="GNAT_dom"/>
</dbReference>
<protein>
    <submittedName>
        <fullName evidence="2">N-acetyltransferase</fullName>
    </submittedName>
</protein>
<organism evidence="2 3">
    <name type="scientific">Candidatus Paraluminiphilus aquimaris</name>
    <dbReference type="NCBI Taxonomy" id="2518994"/>
    <lineage>
        <taxon>Bacteria</taxon>
        <taxon>Pseudomonadati</taxon>
        <taxon>Pseudomonadota</taxon>
        <taxon>Gammaproteobacteria</taxon>
        <taxon>Cellvibrionales</taxon>
        <taxon>Halieaceae</taxon>
        <taxon>Candidatus Paraluminiphilus</taxon>
    </lineage>
</organism>
<sequence>MPSSADIFPEPIQTKHFLLELVAESDFESLYAVASDPLIWEQHPESNRWQRDIFSVFFSNGLANDLGCFVIRERLTQEVVGSTRFYGYDDKDQSVRIGFTFLARKHWGSAANREIKDAMLERAFELCDSVFFDIGPENIRSITAVNKLGGVYSHTESPTKAVYVLKSSQWTPVV</sequence>
<dbReference type="InterPro" id="IPR016181">
    <property type="entry name" value="Acyl_CoA_acyltransferase"/>
</dbReference>
<evidence type="ECO:0000313" key="2">
    <source>
        <dbReference type="EMBL" id="UZP73693.1"/>
    </source>
</evidence>
<dbReference type="Proteomes" id="UP001317963">
    <property type="component" value="Chromosome"/>
</dbReference>
<dbReference type="PANTHER" id="PTHR43610:SF1">
    <property type="entry name" value="N-ACETYLTRANSFERASE DOMAIN-CONTAINING PROTEIN"/>
    <property type="match status" value="1"/>
</dbReference>
<evidence type="ECO:0000259" key="1">
    <source>
        <dbReference type="Pfam" id="PF13302"/>
    </source>
</evidence>
<keyword evidence="3" id="KW-1185">Reference proteome</keyword>
<feature type="domain" description="N-acetyltransferase" evidence="1">
    <location>
        <begin position="18"/>
        <end position="150"/>
    </location>
</feature>
<dbReference type="EMBL" id="CP036501">
    <property type="protein sequence ID" value="UZP73693.1"/>
    <property type="molecule type" value="Genomic_DNA"/>
</dbReference>
<dbReference type="SUPFAM" id="SSF55729">
    <property type="entry name" value="Acyl-CoA N-acyltransferases (Nat)"/>
    <property type="match status" value="1"/>
</dbReference>